<accession>A0A085FYU9</accession>
<dbReference type="RefSeq" id="WP_034500214.1">
    <property type="nucleotide sequence ID" value="NZ_JMPI01000077.1"/>
</dbReference>
<dbReference type="Proteomes" id="UP000028653">
    <property type="component" value="Unassembled WGS sequence"/>
</dbReference>
<dbReference type="EMBL" id="JMPI01000077">
    <property type="protein sequence ID" value="KFC76644.1"/>
    <property type="molecule type" value="Genomic_DNA"/>
</dbReference>
<comment type="caution">
    <text evidence="1">The sequence shown here is derived from an EMBL/GenBank/DDBJ whole genome shotgun (WGS) entry which is preliminary data.</text>
</comment>
<evidence type="ECO:0000313" key="2">
    <source>
        <dbReference type="Proteomes" id="UP000028653"/>
    </source>
</evidence>
<gene>
    <name evidence="1" type="ORF">GBAG_4364</name>
</gene>
<reference evidence="1 2" key="1">
    <citation type="submission" date="2014-05" db="EMBL/GenBank/DDBJ databases">
        <title>ATOL: Assembling a taxonomically balanced genome-scale reconstruction of the evolutionary history of the Enterobacteriaceae.</title>
        <authorList>
            <person name="Plunkett G.III."/>
            <person name="Neeno-Eckwall E.C."/>
            <person name="Glasner J.D."/>
            <person name="Perna N.T."/>
        </authorList>
    </citation>
    <scope>NUCLEOTIDE SEQUENCE [LARGE SCALE GENOMIC DNA]</scope>
    <source>
        <strain evidence="1 2">ATCC 33320</strain>
    </source>
</reference>
<proteinExistence type="predicted"/>
<dbReference type="STRING" id="1006004.GBAG_4364"/>
<evidence type="ECO:0000313" key="1">
    <source>
        <dbReference type="EMBL" id="KFC76644.1"/>
    </source>
</evidence>
<keyword evidence="2" id="KW-1185">Reference proteome</keyword>
<protein>
    <submittedName>
        <fullName evidence="1">Uncharacterized protein</fullName>
    </submittedName>
</protein>
<organism evidence="1 2">
    <name type="scientific">Buttiauxella agrestis ATCC 33320</name>
    <dbReference type="NCBI Taxonomy" id="1006004"/>
    <lineage>
        <taxon>Bacteria</taxon>
        <taxon>Pseudomonadati</taxon>
        <taxon>Pseudomonadota</taxon>
        <taxon>Gammaproteobacteria</taxon>
        <taxon>Enterobacterales</taxon>
        <taxon>Enterobacteriaceae</taxon>
        <taxon>Buttiauxella</taxon>
    </lineage>
</organism>
<dbReference type="AlphaFoldDB" id="A0A085FYU9"/>
<name>A0A085FYU9_9ENTR</name>
<sequence length="70" mass="7900">MKRYTVILGDHCGYADYRVIAQNRTGAVDLAMNQHYELDTPQESAQRVSSRSHQAKALFVYAGWPARASQ</sequence>